<name>A0ACC3SBU8_9PEZI</name>
<dbReference type="Proteomes" id="UP001320706">
    <property type="component" value="Unassembled WGS sequence"/>
</dbReference>
<organism evidence="1 2">
    <name type="scientific">Zalaria obscura</name>
    <dbReference type="NCBI Taxonomy" id="2024903"/>
    <lineage>
        <taxon>Eukaryota</taxon>
        <taxon>Fungi</taxon>
        <taxon>Dikarya</taxon>
        <taxon>Ascomycota</taxon>
        <taxon>Pezizomycotina</taxon>
        <taxon>Dothideomycetes</taxon>
        <taxon>Dothideomycetidae</taxon>
        <taxon>Dothideales</taxon>
        <taxon>Zalariaceae</taxon>
        <taxon>Zalaria</taxon>
    </lineage>
</organism>
<reference evidence="1" key="1">
    <citation type="submission" date="2024-02" db="EMBL/GenBank/DDBJ databases">
        <title>Metagenome Assembled Genome of Zalaria obscura JY119.</title>
        <authorList>
            <person name="Vighnesh L."/>
            <person name="Jagadeeshwari U."/>
            <person name="Venkata Ramana C."/>
            <person name="Sasikala C."/>
        </authorList>
    </citation>
    <scope>NUCLEOTIDE SEQUENCE</scope>
    <source>
        <strain evidence="1">JY119</strain>
    </source>
</reference>
<sequence length="104" mass="11390">MVASMPDPSSTSHRKLKEPWQTTSRGCTSDSPWIALDSPWPGTESVQIPWRLARSVPQDPVDITPQVLSFLPANASCGSADSLYPIWQEPFIYSPQSQASISTS</sequence>
<protein>
    <submittedName>
        <fullName evidence="1">Uncharacterized protein</fullName>
    </submittedName>
</protein>
<evidence type="ECO:0000313" key="2">
    <source>
        <dbReference type="Proteomes" id="UP001320706"/>
    </source>
</evidence>
<dbReference type="EMBL" id="JAMKPW020000022">
    <property type="protein sequence ID" value="KAK8206566.1"/>
    <property type="molecule type" value="Genomic_DNA"/>
</dbReference>
<keyword evidence="2" id="KW-1185">Reference proteome</keyword>
<evidence type="ECO:0000313" key="1">
    <source>
        <dbReference type="EMBL" id="KAK8206566.1"/>
    </source>
</evidence>
<comment type="caution">
    <text evidence="1">The sequence shown here is derived from an EMBL/GenBank/DDBJ whole genome shotgun (WGS) entry which is preliminary data.</text>
</comment>
<accession>A0ACC3SBU8</accession>
<gene>
    <name evidence="1" type="ORF">M8818_004399</name>
</gene>
<proteinExistence type="predicted"/>